<keyword evidence="2" id="KW-1185">Reference proteome</keyword>
<reference evidence="1 2" key="1">
    <citation type="journal article" date="2020" name="Genomics">
        <title>Complete, high-quality genomes from long-read metagenomic sequencing of two wolf lichen thalli reveals enigmatic genome architecture.</title>
        <authorList>
            <person name="McKenzie S.K."/>
            <person name="Walston R.F."/>
            <person name="Allen J.L."/>
        </authorList>
    </citation>
    <scope>NUCLEOTIDE SEQUENCE [LARGE SCALE GENOMIC DNA]</scope>
    <source>
        <strain evidence="1">WasteWater2</strain>
    </source>
</reference>
<accession>A0A8H6CPX9</accession>
<dbReference type="GeneID" id="59293880"/>
<proteinExistence type="predicted"/>
<comment type="caution">
    <text evidence="1">The sequence shown here is derived from an EMBL/GenBank/DDBJ whole genome shotgun (WGS) entry which is preliminary data.</text>
</comment>
<name>A0A8H6CPX9_9LECA</name>
<protein>
    <submittedName>
        <fullName evidence="1">Uncharacterized protein</fullName>
    </submittedName>
</protein>
<dbReference type="AlphaFoldDB" id="A0A8H6CPX9"/>
<evidence type="ECO:0000313" key="1">
    <source>
        <dbReference type="EMBL" id="KAF6227504.1"/>
    </source>
</evidence>
<organism evidence="1 2">
    <name type="scientific">Letharia columbiana</name>
    <dbReference type="NCBI Taxonomy" id="112416"/>
    <lineage>
        <taxon>Eukaryota</taxon>
        <taxon>Fungi</taxon>
        <taxon>Dikarya</taxon>
        <taxon>Ascomycota</taxon>
        <taxon>Pezizomycotina</taxon>
        <taxon>Lecanoromycetes</taxon>
        <taxon>OSLEUM clade</taxon>
        <taxon>Lecanoromycetidae</taxon>
        <taxon>Lecanorales</taxon>
        <taxon>Lecanorineae</taxon>
        <taxon>Parmeliaceae</taxon>
        <taxon>Letharia</taxon>
    </lineage>
</organism>
<dbReference type="RefSeq" id="XP_037158995.1">
    <property type="nucleotide sequence ID" value="XM_037314116.1"/>
</dbReference>
<gene>
    <name evidence="1" type="ORF">HO173_012244</name>
</gene>
<sequence length="86" mass="9799">MTPINGDSELSDAPSILKTPFTIAKSRPALRGRRRTHETKILAKDLSQRRTIRRPNQARQHPTNLRGSLAHLASLQEDLHTIVERR</sequence>
<dbReference type="EMBL" id="JACCJC010000086">
    <property type="protein sequence ID" value="KAF6227504.1"/>
    <property type="molecule type" value="Genomic_DNA"/>
</dbReference>
<dbReference type="Proteomes" id="UP000578531">
    <property type="component" value="Unassembled WGS sequence"/>
</dbReference>
<evidence type="ECO:0000313" key="2">
    <source>
        <dbReference type="Proteomes" id="UP000578531"/>
    </source>
</evidence>